<protein>
    <recommendedName>
        <fullName evidence="1">TIR domain-containing protein</fullName>
    </recommendedName>
</protein>
<comment type="caution">
    <text evidence="2">The sequence shown here is derived from an EMBL/GenBank/DDBJ whole genome shotgun (WGS) entry which is preliminary data.</text>
</comment>
<keyword evidence="3" id="KW-1185">Reference proteome</keyword>
<dbReference type="InterPro" id="IPR036511">
    <property type="entry name" value="TGT-like_sf"/>
</dbReference>
<dbReference type="Pfam" id="PF13676">
    <property type="entry name" value="TIR_2"/>
    <property type="match status" value="1"/>
</dbReference>
<dbReference type="InterPro" id="IPR000157">
    <property type="entry name" value="TIR_dom"/>
</dbReference>
<sequence>MLHGLNILCRSDALYISRRCNFPDSAFKLALQRQSIWALVEVQRSSSLVKNAHCVENRRKIGMSRFGRSGSRTERSISIMQGTRHMTEICLIYARASESIVRKLHGILATTRAVWWDQDIHSGNYRTEIEKQLMHAKCVIPIWCKASRKNSNVLDEAKFAEHNGVPLLPVAIENVVPPLGFGNLHTVSLSSWDGNPDHPGITELLRNIDALLGRTSKSLPLPEAIDIGGRSLALPTFFRSVSSHETQLRPAEAVKALGLMKTDALLVSAYDMAHESDSDAIESELSVMQATGSVVLLDSGNYEASRKGDGLWTAEAFHRTLTATPYDIAFCFDQLEPPNDVDGAAETVIKACERDAKFSGKPILPIVHAPKDDTGRYGVDLLPAIIARVSKALKPSIIAVPERELGDGLIQRAQTVVQIRRGLDALGFYQPLHLLGTGNPLSIAVLAAAGANFFDGLEWCRTVADSGSGHLYHFQQYDFFAWQTAYSSSPFVQEAARSADVEYAGKVVFHNLDFFASWMHDVTQMVRSKRIDRFLSDKMPGGRSSLDQLEKAIPSIF</sequence>
<evidence type="ECO:0000313" key="3">
    <source>
        <dbReference type="Proteomes" id="UP000672526"/>
    </source>
</evidence>
<evidence type="ECO:0000313" key="2">
    <source>
        <dbReference type="EMBL" id="CAE6837589.1"/>
    </source>
</evidence>
<name>A0ABN7MY12_9BURK</name>
<dbReference type="Proteomes" id="UP000672526">
    <property type="component" value="Unassembled WGS sequence"/>
</dbReference>
<accession>A0ABN7MY12</accession>
<organism evidence="2 3">
    <name type="scientific">Paraburkholderia haematera</name>
    <dbReference type="NCBI Taxonomy" id="2793077"/>
    <lineage>
        <taxon>Bacteria</taxon>
        <taxon>Pseudomonadati</taxon>
        <taxon>Pseudomonadota</taxon>
        <taxon>Betaproteobacteria</taxon>
        <taxon>Burkholderiales</taxon>
        <taxon>Burkholderiaceae</taxon>
        <taxon>Paraburkholderia</taxon>
    </lineage>
</organism>
<dbReference type="Gene3D" id="3.20.20.105">
    <property type="entry name" value="Queuine tRNA-ribosyltransferase-like"/>
    <property type="match status" value="1"/>
</dbReference>
<gene>
    <name evidence="2" type="ORF">R69888_06843</name>
</gene>
<dbReference type="SUPFAM" id="SSF51713">
    <property type="entry name" value="tRNA-guanine transglycosylase"/>
    <property type="match status" value="1"/>
</dbReference>
<dbReference type="EMBL" id="CAJNBK010000046">
    <property type="protein sequence ID" value="CAE6837589.1"/>
    <property type="molecule type" value="Genomic_DNA"/>
</dbReference>
<reference evidence="2 3" key="1">
    <citation type="submission" date="2021-02" db="EMBL/GenBank/DDBJ databases">
        <authorList>
            <person name="Vanwijnsberghe S."/>
        </authorList>
    </citation>
    <scope>NUCLEOTIDE SEQUENCE [LARGE SCALE GENOMIC DNA]</scope>
    <source>
        <strain evidence="2 3">LMG 31837</strain>
    </source>
</reference>
<feature type="domain" description="TIR" evidence="1">
    <location>
        <begin position="89"/>
        <end position="194"/>
    </location>
</feature>
<proteinExistence type="predicted"/>
<evidence type="ECO:0000259" key="1">
    <source>
        <dbReference type="Pfam" id="PF13676"/>
    </source>
</evidence>